<reference evidence="1" key="1">
    <citation type="journal article" date="2020" name="Phytopathology">
        <title>Genome Sequence Resources of Colletotrichum truncatum, C. plurivorum, C. musicola, and C. sojae: Four Species Pathogenic to Soybean (Glycine max).</title>
        <authorList>
            <person name="Rogerio F."/>
            <person name="Boufleur T.R."/>
            <person name="Ciampi-Guillardi M."/>
            <person name="Sukno S.A."/>
            <person name="Thon M.R."/>
            <person name="Massola Junior N.S."/>
            <person name="Baroncelli R."/>
        </authorList>
    </citation>
    <scope>NUCLEOTIDE SEQUENCE</scope>
    <source>
        <strain evidence="1">LFN0074</strain>
    </source>
</reference>
<evidence type="ECO:0000313" key="2">
    <source>
        <dbReference type="Proteomes" id="UP000639643"/>
    </source>
</evidence>
<name>A0A8H6MLB5_9PEZI</name>
<organism evidence="1 2">
    <name type="scientific">Colletotrichum musicola</name>
    <dbReference type="NCBI Taxonomy" id="2175873"/>
    <lineage>
        <taxon>Eukaryota</taxon>
        <taxon>Fungi</taxon>
        <taxon>Dikarya</taxon>
        <taxon>Ascomycota</taxon>
        <taxon>Pezizomycotina</taxon>
        <taxon>Sordariomycetes</taxon>
        <taxon>Hypocreomycetidae</taxon>
        <taxon>Glomerellales</taxon>
        <taxon>Glomerellaceae</taxon>
        <taxon>Colletotrichum</taxon>
        <taxon>Colletotrichum orchidearum species complex</taxon>
    </lineage>
</organism>
<evidence type="ECO:0000313" key="1">
    <source>
        <dbReference type="EMBL" id="KAF6796316.1"/>
    </source>
</evidence>
<sequence length="336" mass="37216">MTGVMVSRLDDVAPQEGSISVCAWTVGRSQSESICLANDKAVRDLAEALSRGQIEMRIPRRKRRERRHHEGSGPMRVLRVREPVMHRGEASKPTASRRPVIWRARSAGGRGARGPPTIRGDERPRWETWRALLADLGRSSGLTVCPYKAKGCQVGRGLRCRLARAGKWRAKGEVPIRALAAAHLPCIFWNEGPCYKMPSTVRTAAATAIRCQLKAGESDGSVEGMSLGGANAGRRELGPYIKMQGAWPVDATLPRKTEMKWASRSEPIFRRRNLAGRQDQTGKERSLPWSRSRFDWKASPLYPVPNGDDIDVIFPTPFARRVAPNGPTRLIGSVAR</sequence>
<gene>
    <name evidence="1" type="ORF">CMUS01_15885</name>
</gene>
<dbReference type="AlphaFoldDB" id="A0A8H6MLB5"/>
<dbReference type="Proteomes" id="UP000639643">
    <property type="component" value="Unassembled WGS sequence"/>
</dbReference>
<protein>
    <submittedName>
        <fullName evidence="1">Uncharacterized protein</fullName>
    </submittedName>
</protein>
<proteinExistence type="predicted"/>
<comment type="caution">
    <text evidence="1">The sequence shown here is derived from an EMBL/GenBank/DDBJ whole genome shotgun (WGS) entry which is preliminary data.</text>
</comment>
<keyword evidence="2" id="KW-1185">Reference proteome</keyword>
<accession>A0A8H6MLB5</accession>
<dbReference type="EMBL" id="WIGM01001484">
    <property type="protein sequence ID" value="KAF6796316.1"/>
    <property type="molecule type" value="Genomic_DNA"/>
</dbReference>